<feature type="transmembrane region" description="Helical" evidence="2">
    <location>
        <begin position="182"/>
        <end position="207"/>
    </location>
</feature>
<feature type="region of interest" description="Disordered" evidence="1">
    <location>
        <begin position="322"/>
        <end position="345"/>
    </location>
</feature>
<feature type="transmembrane region" description="Helical" evidence="2">
    <location>
        <begin position="28"/>
        <end position="51"/>
    </location>
</feature>
<evidence type="ECO:0000256" key="2">
    <source>
        <dbReference type="SAM" id="Phobius"/>
    </source>
</evidence>
<dbReference type="AlphaFoldDB" id="A0A6A7ANP6"/>
<feature type="domain" description="Rhodopsin" evidence="3">
    <location>
        <begin position="52"/>
        <end position="278"/>
    </location>
</feature>
<feature type="transmembrane region" description="Helical" evidence="2">
    <location>
        <begin position="143"/>
        <end position="162"/>
    </location>
</feature>
<evidence type="ECO:0000256" key="1">
    <source>
        <dbReference type="SAM" id="MobiDB-lite"/>
    </source>
</evidence>
<dbReference type="Proteomes" id="UP000799423">
    <property type="component" value="Unassembled WGS sequence"/>
</dbReference>
<protein>
    <recommendedName>
        <fullName evidence="3">Rhodopsin domain-containing protein</fullName>
    </recommendedName>
</protein>
<evidence type="ECO:0000313" key="5">
    <source>
        <dbReference type="Proteomes" id="UP000799423"/>
    </source>
</evidence>
<name>A0A6A7ANP6_9PLEO</name>
<dbReference type="OrthoDB" id="3918601at2759"/>
<dbReference type="PANTHER" id="PTHR39614:SF2">
    <property type="entry name" value="INTEGRAL MEMBRANE PROTEIN"/>
    <property type="match status" value="1"/>
</dbReference>
<organism evidence="4 5">
    <name type="scientific">Plenodomus tracheiphilus IPT5</name>
    <dbReference type="NCBI Taxonomy" id="1408161"/>
    <lineage>
        <taxon>Eukaryota</taxon>
        <taxon>Fungi</taxon>
        <taxon>Dikarya</taxon>
        <taxon>Ascomycota</taxon>
        <taxon>Pezizomycotina</taxon>
        <taxon>Dothideomycetes</taxon>
        <taxon>Pleosporomycetidae</taxon>
        <taxon>Pleosporales</taxon>
        <taxon>Pleosporineae</taxon>
        <taxon>Leptosphaeriaceae</taxon>
        <taxon>Plenodomus</taxon>
    </lineage>
</organism>
<keyword evidence="2" id="KW-1133">Transmembrane helix</keyword>
<evidence type="ECO:0000313" key="4">
    <source>
        <dbReference type="EMBL" id="KAF2844742.1"/>
    </source>
</evidence>
<feature type="transmembrane region" description="Helical" evidence="2">
    <location>
        <begin position="63"/>
        <end position="90"/>
    </location>
</feature>
<gene>
    <name evidence="4" type="ORF">T440DRAFT_559434</name>
</gene>
<feature type="transmembrane region" description="Helical" evidence="2">
    <location>
        <begin position="110"/>
        <end position="131"/>
    </location>
</feature>
<dbReference type="Pfam" id="PF20684">
    <property type="entry name" value="Fung_rhodopsin"/>
    <property type="match status" value="1"/>
</dbReference>
<proteinExistence type="predicted"/>
<sequence>MASSSSSSPTVGVFDYRFARFTPDNHSAMLWVASILSLVYSVLVLTVRLCYVKWRAHSLDDVVLTLAYFVGFGMWGSMFTSISNGLGQIFNVLDDTKISSVQQTFFACQITFYIALALSKCSTLVLLQAVFERDPKVSHVAHGAMALVAVWGLLSVLAVSVGCSPNTVIPKTGDDHCSSLVPWLKAVVVVDVVTEMVIILLPMIGFYGTLMPVRRRATVMLAFSTRLPNIVFSLLYLIAYSKFINHQEPAIDIVATAAWQNLLLSYNLMSATIPSLKGFTQGFMTAGLSLGYARDTATEGVRSISHHTYELRSMSKSRSIATVSPHHVPDRKPTPPRCSFRSRSP</sequence>
<feature type="transmembrane region" description="Helical" evidence="2">
    <location>
        <begin position="219"/>
        <end position="239"/>
    </location>
</feature>
<dbReference type="PANTHER" id="PTHR39614">
    <property type="entry name" value="INTEGRAL MEMBRANE PROTEIN"/>
    <property type="match status" value="1"/>
</dbReference>
<keyword evidence="5" id="KW-1185">Reference proteome</keyword>
<reference evidence="4" key="1">
    <citation type="submission" date="2020-01" db="EMBL/GenBank/DDBJ databases">
        <authorList>
            <consortium name="DOE Joint Genome Institute"/>
            <person name="Haridas S."/>
            <person name="Albert R."/>
            <person name="Binder M."/>
            <person name="Bloem J."/>
            <person name="Labutti K."/>
            <person name="Salamov A."/>
            <person name="Andreopoulos B."/>
            <person name="Baker S.E."/>
            <person name="Barry K."/>
            <person name="Bills G."/>
            <person name="Bluhm B.H."/>
            <person name="Cannon C."/>
            <person name="Castanera R."/>
            <person name="Culley D.E."/>
            <person name="Daum C."/>
            <person name="Ezra D."/>
            <person name="Gonzalez J.B."/>
            <person name="Henrissat B."/>
            <person name="Kuo A."/>
            <person name="Liang C."/>
            <person name="Lipzen A."/>
            <person name="Lutzoni F."/>
            <person name="Magnuson J."/>
            <person name="Mondo S."/>
            <person name="Nolan M."/>
            <person name="Ohm R."/>
            <person name="Pangilinan J."/>
            <person name="Park H.-J."/>
            <person name="Ramirez L."/>
            <person name="Alfaro M."/>
            <person name="Sun H."/>
            <person name="Tritt A."/>
            <person name="Yoshinaga Y."/>
            <person name="Zwiers L.-H."/>
            <person name="Turgeon B.G."/>
            <person name="Goodwin S.B."/>
            <person name="Spatafora J.W."/>
            <person name="Crous P.W."/>
            <person name="Grigoriev I.V."/>
        </authorList>
    </citation>
    <scope>NUCLEOTIDE SEQUENCE</scope>
    <source>
        <strain evidence="4">IPT5</strain>
    </source>
</reference>
<keyword evidence="2" id="KW-0812">Transmembrane</keyword>
<dbReference type="InterPro" id="IPR049326">
    <property type="entry name" value="Rhodopsin_dom_fungi"/>
</dbReference>
<evidence type="ECO:0000259" key="3">
    <source>
        <dbReference type="Pfam" id="PF20684"/>
    </source>
</evidence>
<accession>A0A6A7ANP6</accession>
<dbReference type="EMBL" id="MU006365">
    <property type="protein sequence ID" value="KAF2844742.1"/>
    <property type="molecule type" value="Genomic_DNA"/>
</dbReference>
<keyword evidence="2" id="KW-0472">Membrane</keyword>